<keyword evidence="4" id="KW-0646">Protease inhibitor</keyword>
<organism evidence="9 10">
    <name type="scientific">Longimycelium tulufanense</name>
    <dbReference type="NCBI Taxonomy" id="907463"/>
    <lineage>
        <taxon>Bacteria</taxon>
        <taxon>Bacillati</taxon>
        <taxon>Actinomycetota</taxon>
        <taxon>Actinomycetes</taxon>
        <taxon>Pseudonocardiales</taxon>
        <taxon>Pseudonocardiaceae</taxon>
        <taxon>Longimycelium</taxon>
    </lineage>
</organism>
<protein>
    <recommendedName>
        <fullName evidence="8">Subtilisin inhibitor domain-containing protein</fullName>
    </recommendedName>
</protein>
<dbReference type="EMBL" id="BMMK01000006">
    <property type="protein sequence ID" value="GGM47610.1"/>
    <property type="molecule type" value="Genomic_DNA"/>
</dbReference>
<dbReference type="GO" id="GO:0005576">
    <property type="term" value="C:extracellular region"/>
    <property type="evidence" value="ECO:0007669"/>
    <property type="project" value="UniProtKB-SubCell"/>
</dbReference>
<keyword evidence="7" id="KW-0732">Signal</keyword>
<evidence type="ECO:0000256" key="7">
    <source>
        <dbReference type="SAM" id="SignalP"/>
    </source>
</evidence>
<evidence type="ECO:0000259" key="8">
    <source>
        <dbReference type="Pfam" id="PF00720"/>
    </source>
</evidence>
<sequence length="141" mass="15023">MDWADVRKLQRLALVLGAFSLLPLTAGAAHAAEDGGGGGGSHAVYKLIVSPGEKIDPAVARRATLTCDPPGGSHPKPYEACRLIRQHGTIATVDESEGKFCTMQYEPVTVVALKNGRVQYGPKTFGNPCQLISEKEAIFDF</sequence>
<dbReference type="Pfam" id="PF00720">
    <property type="entry name" value="SSI"/>
    <property type="match status" value="1"/>
</dbReference>
<dbReference type="Proteomes" id="UP000637578">
    <property type="component" value="Unassembled WGS sequence"/>
</dbReference>
<dbReference type="InterPro" id="IPR036819">
    <property type="entry name" value="Subtilisin_inhibitor-like_sf"/>
</dbReference>
<evidence type="ECO:0000313" key="10">
    <source>
        <dbReference type="Proteomes" id="UP000637578"/>
    </source>
</evidence>
<proteinExistence type="inferred from homology"/>
<evidence type="ECO:0000256" key="5">
    <source>
        <dbReference type="ARBA" id="ARBA00022900"/>
    </source>
</evidence>
<dbReference type="SUPFAM" id="SSF55399">
    <property type="entry name" value="Subtilisin inhibitor"/>
    <property type="match status" value="1"/>
</dbReference>
<evidence type="ECO:0000256" key="4">
    <source>
        <dbReference type="ARBA" id="ARBA00022690"/>
    </source>
</evidence>
<feature type="signal peptide" evidence="7">
    <location>
        <begin position="1"/>
        <end position="31"/>
    </location>
</feature>
<reference evidence="9" key="1">
    <citation type="journal article" date="2014" name="Int. J. Syst. Evol. Microbiol.">
        <title>Complete genome sequence of Corynebacterium casei LMG S-19264T (=DSM 44701T), isolated from a smear-ripened cheese.</title>
        <authorList>
            <consortium name="US DOE Joint Genome Institute (JGI-PGF)"/>
            <person name="Walter F."/>
            <person name="Albersmeier A."/>
            <person name="Kalinowski J."/>
            <person name="Ruckert C."/>
        </authorList>
    </citation>
    <scope>NUCLEOTIDE SEQUENCE</scope>
    <source>
        <strain evidence="9">CGMCC 4.5737</strain>
    </source>
</reference>
<accession>A0A8J3C768</accession>
<gene>
    <name evidence="9" type="ORF">GCM10012275_18350</name>
</gene>
<comment type="similarity">
    <text evidence="2">Belongs to the protease inhibitor I16 (SSI) family.</text>
</comment>
<dbReference type="GO" id="GO:0004867">
    <property type="term" value="F:serine-type endopeptidase inhibitor activity"/>
    <property type="evidence" value="ECO:0007669"/>
    <property type="project" value="UniProtKB-KW"/>
</dbReference>
<keyword evidence="3" id="KW-0964">Secreted</keyword>
<feature type="chain" id="PRO_5035289854" description="Subtilisin inhibitor domain-containing protein" evidence="7">
    <location>
        <begin position="32"/>
        <end position="141"/>
    </location>
</feature>
<evidence type="ECO:0000313" key="9">
    <source>
        <dbReference type="EMBL" id="GGM47610.1"/>
    </source>
</evidence>
<evidence type="ECO:0000256" key="6">
    <source>
        <dbReference type="ARBA" id="ARBA00023157"/>
    </source>
</evidence>
<evidence type="ECO:0000256" key="2">
    <source>
        <dbReference type="ARBA" id="ARBA00010472"/>
    </source>
</evidence>
<comment type="subcellular location">
    <subcellularLocation>
        <location evidence="1">Secreted</location>
    </subcellularLocation>
</comment>
<evidence type="ECO:0000256" key="1">
    <source>
        <dbReference type="ARBA" id="ARBA00004613"/>
    </source>
</evidence>
<dbReference type="InterPro" id="IPR023549">
    <property type="entry name" value="Subtilisin_inhibitor"/>
</dbReference>
<keyword evidence="5" id="KW-0722">Serine protease inhibitor</keyword>
<reference evidence="9" key="2">
    <citation type="submission" date="2020-09" db="EMBL/GenBank/DDBJ databases">
        <authorList>
            <person name="Sun Q."/>
            <person name="Zhou Y."/>
        </authorList>
    </citation>
    <scope>NUCLEOTIDE SEQUENCE</scope>
    <source>
        <strain evidence="9">CGMCC 4.5737</strain>
    </source>
</reference>
<evidence type="ECO:0000256" key="3">
    <source>
        <dbReference type="ARBA" id="ARBA00022525"/>
    </source>
</evidence>
<dbReference type="Gene3D" id="3.30.350.10">
    <property type="entry name" value="Subtilisin inhibitor-like"/>
    <property type="match status" value="1"/>
</dbReference>
<name>A0A8J3C768_9PSEU</name>
<dbReference type="AlphaFoldDB" id="A0A8J3C768"/>
<comment type="caution">
    <text evidence="9">The sequence shown here is derived from an EMBL/GenBank/DDBJ whole genome shotgun (WGS) entry which is preliminary data.</text>
</comment>
<keyword evidence="6" id="KW-1015">Disulfide bond</keyword>
<keyword evidence="10" id="KW-1185">Reference proteome</keyword>
<feature type="domain" description="Subtilisin inhibitor" evidence="8">
    <location>
        <begin position="45"/>
        <end position="112"/>
    </location>
</feature>